<protein>
    <recommendedName>
        <fullName evidence="4">DUF1996 domain-containing protein</fullName>
    </recommendedName>
</protein>
<dbReference type="Pfam" id="PF09362">
    <property type="entry name" value="DUF1996"/>
    <property type="match status" value="1"/>
</dbReference>
<evidence type="ECO:0000256" key="2">
    <source>
        <dbReference type="SAM" id="MobiDB-lite"/>
    </source>
</evidence>
<accession>A0A919J900</accession>
<evidence type="ECO:0000259" key="4">
    <source>
        <dbReference type="Pfam" id="PF09362"/>
    </source>
</evidence>
<dbReference type="AlphaFoldDB" id="A0A919J900"/>
<evidence type="ECO:0000256" key="3">
    <source>
        <dbReference type="SAM" id="SignalP"/>
    </source>
</evidence>
<feature type="signal peptide" evidence="3">
    <location>
        <begin position="1"/>
        <end position="26"/>
    </location>
</feature>
<sequence>MKARYRRPVPKKSTLVRILAAGTALAAAGVLTVTFVSGGGKGTADAATSLSQFVPIQRVAANVVTPRPGRDASRGRFFVNCGTNGNGKFSPDNPVAQPGIKNGAEHVHDFVGNLAITANSSDADLDASGTTCRNGDKSSYFWPVVRIDRSVRAGDNSVQQALSTTSGTVVCPSVRDRLPAVPAAAKAKVDRLLADLDQLTVSAGRRVLATRGVDVRLNNQVLDGLRTRRAAAISQIGDMIRAAGGRQPASMVSLTECDVSYDGIHAGTHSGHTASTKAGSVANPSVRCPGVRANLPGVPSSALDEVNRSLAELDRQISEANQRLVTTRGQGGPDFVDNAILGPLKAKRTAVLDRIAIAIGRTGPRPQGLAKLAACTVDGNAQNGGGQNGGGQNGGGQNGGGQNGGGQNGGGQNGGGATPAPSGTALPDPQGPNLELPNNTGGIVRPAKVLIEYRGNATSKVVPMPKFLRALTGDAKPTSRGPANARATWTCSGFTDRLSDKYPICPQGSQVQRVQDFPGCWDGKNTDSANHRAHLAFADKKTGACQSGFVAIPQLRITISYDIPQDVQAKGQYALDSFPEENHNPFSDHNDFVNVNSVQTMQRIAACLNKGKNCA</sequence>
<keyword evidence="3" id="KW-0732">Signal</keyword>
<name>A0A919J900_9ACTN</name>
<reference evidence="5" key="1">
    <citation type="submission" date="2021-01" db="EMBL/GenBank/DDBJ databases">
        <title>Whole genome shotgun sequence of Actinoplanes ferrugineus NBRC 15555.</title>
        <authorList>
            <person name="Komaki H."/>
            <person name="Tamura T."/>
        </authorList>
    </citation>
    <scope>NUCLEOTIDE SEQUENCE</scope>
    <source>
        <strain evidence="5">NBRC 15555</strain>
    </source>
</reference>
<dbReference type="PANTHER" id="PTHR43662">
    <property type="match status" value="1"/>
</dbReference>
<evidence type="ECO:0000256" key="1">
    <source>
        <dbReference type="SAM" id="Coils"/>
    </source>
</evidence>
<dbReference type="Proteomes" id="UP000598174">
    <property type="component" value="Unassembled WGS sequence"/>
</dbReference>
<feature type="coiled-coil region" evidence="1">
    <location>
        <begin position="303"/>
        <end position="330"/>
    </location>
</feature>
<evidence type="ECO:0000313" key="5">
    <source>
        <dbReference type="EMBL" id="GIE15253.1"/>
    </source>
</evidence>
<keyword evidence="6" id="KW-1185">Reference proteome</keyword>
<proteinExistence type="predicted"/>
<dbReference type="PANTHER" id="PTHR43662:SF3">
    <property type="entry name" value="DOMAIN PROTEIN, PUTATIVE (AFU_ORTHOLOGUE AFUA_6G11970)-RELATED"/>
    <property type="match status" value="1"/>
</dbReference>
<feature type="domain" description="DUF1996" evidence="4">
    <location>
        <begin position="452"/>
        <end position="594"/>
    </location>
</feature>
<organism evidence="5 6">
    <name type="scientific">Paractinoplanes ferrugineus</name>
    <dbReference type="NCBI Taxonomy" id="113564"/>
    <lineage>
        <taxon>Bacteria</taxon>
        <taxon>Bacillati</taxon>
        <taxon>Actinomycetota</taxon>
        <taxon>Actinomycetes</taxon>
        <taxon>Micromonosporales</taxon>
        <taxon>Micromonosporaceae</taxon>
        <taxon>Paractinoplanes</taxon>
    </lineage>
</organism>
<keyword evidence="1" id="KW-0175">Coiled coil</keyword>
<feature type="compositionally biased region" description="Gly residues" evidence="2">
    <location>
        <begin position="383"/>
        <end position="417"/>
    </location>
</feature>
<dbReference type="EMBL" id="BOMM01000064">
    <property type="protein sequence ID" value="GIE15253.1"/>
    <property type="molecule type" value="Genomic_DNA"/>
</dbReference>
<dbReference type="InterPro" id="IPR018535">
    <property type="entry name" value="DUF1996"/>
</dbReference>
<feature type="chain" id="PRO_5039037946" description="DUF1996 domain-containing protein" evidence="3">
    <location>
        <begin position="27"/>
        <end position="615"/>
    </location>
</feature>
<evidence type="ECO:0000313" key="6">
    <source>
        <dbReference type="Proteomes" id="UP000598174"/>
    </source>
</evidence>
<comment type="caution">
    <text evidence="5">The sequence shown here is derived from an EMBL/GenBank/DDBJ whole genome shotgun (WGS) entry which is preliminary data.</text>
</comment>
<gene>
    <name evidence="5" type="ORF">Afe05nite_70930</name>
</gene>
<feature type="region of interest" description="Disordered" evidence="2">
    <location>
        <begin position="383"/>
        <end position="441"/>
    </location>
</feature>
<dbReference type="RefSeq" id="WP_203821628.1">
    <property type="nucleotide sequence ID" value="NZ_BAAABP010000080.1"/>
</dbReference>